<organism evidence="1 2">
    <name type="scientific">Streblomastix strix</name>
    <dbReference type="NCBI Taxonomy" id="222440"/>
    <lineage>
        <taxon>Eukaryota</taxon>
        <taxon>Metamonada</taxon>
        <taxon>Preaxostyla</taxon>
        <taxon>Oxymonadida</taxon>
        <taxon>Streblomastigidae</taxon>
        <taxon>Streblomastix</taxon>
    </lineage>
</organism>
<protein>
    <submittedName>
        <fullName evidence="1">Uncharacterized protein</fullName>
    </submittedName>
</protein>
<name>A0A5J4WMP1_9EUKA</name>
<comment type="caution">
    <text evidence="1">The sequence shown here is derived from an EMBL/GenBank/DDBJ whole genome shotgun (WGS) entry which is preliminary data.</text>
</comment>
<proteinExistence type="predicted"/>
<dbReference type="AlphaFoldDB" id="A0A5J4WMP1"/>
<dbReference type="Proteomes" id="UP000324800">
    <property type="component" value="Unassembled WGS sequence"/>
</dbReference>
<gene>
    <name evidence="1" type="ORF">EZS28_008221</name>
</gene>
<reference evidence="1 2" key="1">
    <citation type="submission" date="2019-03" db="EMBL/GenBank/DDBJ databases">
        <title>Single cell metagenomics reveals metabolic interactions within the superorganism composed of flagellate Streblomastix strix and complex community of Bacteroidetes bacteria on its surface.</title>
        <authorList>
            <person name="Treitli S.C."/>
            <person name="Kolisko M."/>
            <person name="Husnik F."/>
            <person name="Keeling P."/>
            <person name="Hampl V."/>
        </authorList>
    </citation>
    <scope>NUCLEOTIDE SEQUENCE [LARGE SCALE GENOMIC DNA]</scope>
    <source>
        <strain evidence="1">ST1C</strain>
    </source>
</reference>
<evidence type="ECO:0000313" key="2">
    <source>
        <dbReference type="Proteomes" id="UP000324800"/>
    </source>
</evidence>
<sequence>MNGDEEAYKQLVQAGYSTVVMTHISTAGGICKEKQNDINYELQFLGGFINNLHKGRSFIPILLPAPSDLIKTNSEQIEEQGGLEEIEAQLTNNKGDINYIKFDASKAKNSILNYFNYPTNEQRWF</sequence>
<accession>A0A5J4WMP1</accession>
<evidence type="ECO:0000313" key="1">
    <source>
        <dbReference type="EMBL" id="KAA6396254.1"/>
    </source>
</evidence>
<dbReference type="EMBL" id="SNRW01001473">
    <property type="protein sequence ID" value="KAA6396254.1"/>
    <property type="molecule type" value="Genomic_DNA"/>
</dbReference>